<dbReference type="WBParaSite" id="PSAMB.scaffold611size45706.g7393.t1">
    <property type="protein sequence ID" value="PSAMB.scaffold611size45706.g7393.t1"/>
    <property type="gene ID" value="PSAMB.scaffold611size45706.g7393"/>
</dbReference>
<dbReference type="Proteomes" id="UP000887566">
    <property type="component" value="Unplaced"/>
</dbReference>
<organism evidence="2 3">
    <name type="scientific">Plectus sambesii</name>
    <dbReference type="NCBI Taxonomy" id="2011161"/>
    <lineage>
        <taxon>Eukaryota</taxon>
        <taxon>Metazoa</taxon>
        <taxon>Ecdysozoa</taxon>
        <taxon>Nematoda</taxon>
        <taxon>Chromadorea</taxon>
        <taxon>Plectida</taxon>
        <taxon>Plectina</taxon>
        <taxon>Plectoidea</taxon>
        <taxon>Plectidae</taxon>
        <taxon>Plectus</taxon>
    </lineage>
</organism>
<proteinExistence type="predicted"/>
<keyword evidence="1" id="KW-0732">Signal</keyword>
<dbReference type="AlphaFoldDB" id="A0A914X5P8"/>
<sequence>MSSFQSSSSLICSATASMNCYILALILVVQASVISAQVLACPNKWMTPDTTGTYNSTGVGDACQSSMLNSCRGGPNGVCVYSFRTYSYRCCYDVWSGLTAATDLTKASDEGWAKPLCPYGAKGFGSSGTQVVLCSLNSTAASARCPADYTCTRSVNQPPAPKLNDVTPLVSPKPCLAATCQAYLTPTLCCLTSTLSGNNQKSFALQGLTPNIVPVAPNGVIHELVFGTAAPIAVVRQGDDWSSQKSLFLTAYTPLGTSTTVTGVAATAGDIYLSGTYKLGATDKFHVLIFDATTNKDILFWNYDLAGTAAVAATPATTAAAEIPATPFKVKMTATASSVTPVAGVSTYTATYVGPASFTPQYPTKHLHVALVFQTSNTLALSIPTFVNTAIGTLAPTSVKGNFTTVTAFLKSTEGKALGAPIAGTYFYL</sequence>
<name>A0A914X5P8_9BILA</name>
<evidence type="ECO:0000256" key="1">
    <source>
        <dbReference type="SAM" id="SignalP"/>
    </source>
</evidence>
<reference evidence="3" key="1">
    <citation type="submission" date="2022-11" db="UniProtKB">
        <authorList>
            <consortium name="WormBaseParasite"/>
        </authorList>
    </citation>
    <scope>IDENTIFICATION</scope>
</reference>
<feature type="signal peptide" evidence="1">
    <location>
        <begin position="1"/>
        <end position="36"/>
    </location>
</feature>
<evidence type="ECO:0000313" key="2">
    <source>
        <dbReference type="Proteomes" id="UP000887566"/>
    </source>
</evidence>
<accession>A0A914X5P8</accession>
<protein>
    <submittedName>
        <fullName evidence="3">Uncharacterized protein</fullName>
    </submittedName>
</protein>
<keyword evidence="2" id="KW-1185">Reference proteome</keyword>
<feature type="chain" id="PRO_5037861461" evidence="1">
    <location>
        <begin position="37"/>
        <end position="429"/>
    </location>
</feature>
<evidence type="ECO:0000313" key="3">
    <source>
        <dbReference type="WBParaSite" id="PSAMB.scaffold611size45706.g7393.t1"/>
    </source>
</evidence>